<dbReference type="GO" id="GO:0006364">
    <property type="term" value="P:rRNA processing"/>
    <property type="evidence" value="ECO:0007669"/>
    <property type="project" value="UniProtKB-KW"/>
</dbReference>
<evidence type="ECO:0000256" key="3">
    <source>
        <dbReference type="ARBA" id="ARBA00022517"/>
    </source>
</evidence>
<evidence type="ECO:0000256" key="7">
    <source>
        <dbReference type="ARBA" id="ARBA00022777"/>
    </source>
</evidence>
<accession>A0A6H5IMH0</accession>
<dbReference type="GO" id="GO:0005737">
    <property type="term" value="C:cytoplasm"/>
    <property type="evidence" value="ECO:0007669"/>
    <property type="project" value="UniProtKB-SubCell"/>
</dbReference>
<dbReference type="EC" id="2.7.4.3" evidence="10"/>
<evidence type="ECO:0000313" key="11">
    <source>
        <dbReference type="EMBL" id="CAB0039520.1"/>
    </source>
</evidence>
<dbReference type="Pfam" id="PF13238">
    <property type="entry name" value="AAA_18"/>
    <property type="match status" value="1"/>
</dbReference>
<dbReference type="InterPro" id="IPR027417">
    <property type="entry name" value="P-loop_NTPase"/>
</dbReference>
<evidence type="ECO:0000256" key="8">
    <source>
        <dbReference type="ARBA" id="ARBA00022840"/>
    </source>
</evidence>
<dbReference type="GO" id="GO:0005524">
    <property type="term" value="F:ATP binding"/>
    <property type="evidence" value="ECO:0007669"/>
    <property type="project" value="UniProtKB-KW"/>
</dbReference>
<protein>
    <recommendedName>
        <fullName evidence="10">Adenylate kinase isoenzyme 6 homolog</fullName>
        <shortName evidence="10">AK6</shortName>
        <ecNumber evidence="10">2.7.4.3</ecNumber>
    </recommendedName>
    <alternativeName>
        <fullName evidence="10">Dual activity adenylate kinase/ATPase</fullName>
        <shortName evidence="10">AK/ATPase</shortName>
    </alternativeName>
</protein>
<dbReference type="GO" id="GO:0005634">
    <property type="term" value="C:nucleus"/>
    <property type="evidence" value="ECO:0007669"/>
    <property type="project" value="UniProtKB-SubCell"/>
</dbReference>
<dbReference type="OrthoDB" id="10251185at2759"/>
<evidence type="ECO:0000256" key="2">
    <source>
        <dbReference type="ARBA" id="ARBA00022490"/>
    </source>
</evidence>
<feature type="binding site" evidence="10">
    <location>
        <position position="24"/>
    </location>
    <ligand>
        <name>ATP</name>
        <dbReference type="ChEBI" id="CHEBI:30616"/>
    </ligand>
</feature>
<comment type="caution">
    <text evidence="10">Lacks conserved residue(s) required for the propagation of feature annotation.</text>
</comment>
<keyword evidence="6 10" id="KW-0547">Nucleotide-binding</keyword>
<feature type="binding site" evidence="10">
    <location>
        <position position="25"/>
    </location>
    <ligand>
        <name>ATP</name>
        <dbReference type="ChEBI" id="CHEBI:30616"/>
    </ligand>
</feature>
<dbReference type="PANTHER" id="PTHR12595">
    <property type="entry name" value="POS9-ACTIVATING FACTOR FAP7-RELATED"/>
    <property type="match status" value="1"/>
</dbReference>
<comment type="subcellular location">
    <subcellularLocation>
        <location evidence="10">Cytoplasm</location>
    </subcellularLocation>
    <subcellularLocation>
        <location evidence="10">Nucleus</location>
    </subcellularLocation>
</comment>
<dbReference type="InterPro" id="IPR020618">
    <property type="entry name" value="Adenyl_kinase_AK6"/>
</dbReference>
<comment type="function">
    <text evidence="10">Broad-specificity nucleoside monophosphate (NMP) kinase that catalyzes the reversible transfer of the terminal phosphate group between nucleoside triphosphates and monophosphates. Has also ATPase activity. Involved in the late cytoplasmic maturation steps of the 40S ribosomal particles, specifically 18S rRNA maturation. While NMP activity is not required for ribosome maturation, ATPase activity is. Associates transiently with small ribosomal subunit protein uS11. ATP hydrolysis breaks the interaction with uS11. May temporarily remove uS11 from the ribosome to enable a conformational change of the ribosomal RNA that is needed for the final maturation step of the small ribosomal subunit. Its NMP activity may have a role in nuclear energy homeostasis.</text>
</comment>
<keyword evidence="3 10" id="KW-0690">Ribosome biogenesis</keyword>
<reference evidence="11 12" key="1">
    <citation type="submission" date="2020-02" db="EMBL/GenBank/DDBJ databases">
        <authorList>
            <person name="Ferguson B K."/>
        </authorList>
    </citation>
    <scope>NUCLEOTIDE SEQUENCE [LARGE SCALE GENOMIC DNA]</scope>
</reference>
<dbReference type="GO" id="GO:0004017">
    <property type="term" value="F:AMP kinase activity"/>
    <property type="evidence" value="ECO:0007669"/>
    <property type="project" value="UniProtKB-UniRule"/>
</dbReference>
<evidence type="ECO:0000256" key="5">
    <source>
        <dbReference type="ARBA" id="ARBA00022679"/>
    </source>
</evidence>
<keyword evidence="2 10" id="KW-0963">Cytoplasm</keyword>
<dbReference type="Gene3D" id="3.40.50.300">
    <property type="entry name" value="P-loop containing nucleotide triphosphate hydrolases"/>
    <property type="match status" value="1"/>
</dbReference>
<feature type="binding site" evidence="10">
    <location>
        <position position="118"/>
    </location>
    <ligand>
        <name>ATP</name>
        <dbReference type="ChEBI" id="CHEBI:30616"/>
    </ligand>
</feature>
<feature type="binding site" evidence="10">
    <location>
        <position position="26"/>
    </location>
    <ligand>
        <name>ATP</name>
        <dbReference type="ChEBI" id="CHEBI:30616"/>
    </ligand>
</feature>
<dbReference type="SUPFAM" id="SSF52540">
    <property type="entry name" value="P-loop containing nucleoside triphosphate hydrolases"/>
    <property type="match status" value="1"/>
</dbReference>
<keyword evidence="7 10" id="KW-0418">Kinase</keyword>
<evidence type="ECO:0000256" key="10">
    <source>
        <dbReference type="HAMAP-Rule" id="MF_03173"/>
    </source>
</evidence>
<dbReference type="Proteomes" id="UP000479190">
    <property type="component" value="Unassembled WGS sequence"/>
</dbReference>
<dbReference type="GO" id="GO:0042274">
    <property type="term" value="P:ribosomal small subunit biogenesis"/>
    <property type="evidence" value="ECO:0007669"/>
    <property type="project" value="UniProtKB-UniRule"/>
</dbReference>
<dbReference type="EMBL" id="CADCXV010000966">
    <property type="protein sequence ID" value="CAB0039520.1"/>
    <property type="molecule type" value="Genomic_DNA"/>
</dbReference>
<proteinExistence type="inferred from homology"/>
<organism evidence="11 12">
    <name type="scientific">Trichogramma brassicae</name>
    <dbReference type="NCBI Taxonomy" id="86971"/>
    <lineage>
        <taxon>Eukaryota</taxon>
        <taxon>Metazoa</taxon>
        <taxon>Ecdysozoa</taxon>
        <taxon>Arthropoda</taxon>
        <taxon>Hexapoda</taxon>
        <taxon>Insecta</taxon>
        <taxon>Pterygota</taxon>
        <taxon>Neoptera</taxon>
        <taxon>Endopterygota</taxon>
        <taxon>Hymenoptera</taxon>
        <taxon>Apocrita</taxon>
        <taxon>Proctotrupomorpha</taxon>
        <taxon>Chalcidoidea</taxon>
        <taxon>Trichogrammatidae</taxon>
        <taxon>Trichogramma</taxon>
    </lineage>
</organism>
<dbReference type="FunFam" id="3.40.50.300:FF:000372">
    <property type="entry name" value="Adenylate kinase isoenzyme 6 homolog"/>
    <property type="match status" value="1"/>
</dbReference>
<keyword evidence="12" id="KW-1185">Reference proteome</keyword>
<dbReference type="PANTHER" id="PTHR12595:SF0">
    <property type="entry name" value="ADENYLATE KINASE ISOENZYME 6"/>
    <property type="match status" value="1"/>
</dbReference>
<gene>
    <name evidence="11" type="ORF">TBRA_LOCUS11261</name>
</gene>
<dbReference type="AlphaFoldDB" id="A0A6H5IMH0"/>
<evidence type="ECO:0000256" key="9">
    <source>
        <dbReference type="ARBA" id="ARBA00023242"/>
    </source>
</evidence>
<keyword evidence="8 10" id="KW-0067">ATP-binding</keyword>
<evidence type="ECO:0000256" key="6">
    <source>
        <dbReference type="ARBA" id="ARBA00022741"/>
    </source>
</evidence>
<comment type="catalytic activity">
    <reaction evidence="1 10">
        <text>AMP + ATP = 2 ADP</text>
        <dbReference type="Rhea" id="RHEA:12973"/>
        <dbReference type="ChEBI" id="CHEBI:30616"/>
        <dbReference type="ChEBI" id="CHEBI:456215"/>
        <dbReference type="ChEBI" id="CHEBI:456216"/>
        <dbReference type="EC" id="2.7.4.3"/>
    </reaction>
</comment>
<dbReference type="GO" id="GO:0016887">
    <property type="term" value="F:ATP hydrolysis activity"/>
    <property type="evidence" value="ECO:0007669"/>
    <property type="project" value="UniProtKB-UniRule"/>
</dbReference>
<dbReference type="HAMAP" id="MF_00039">
    <property type="entry name" value="Adenylate_kinase_AK6"/>
    <property type="match status" value="1"/>
</dbReference>
<feature type="binding site" evidence="10">
    <location>
        <position position="22"/>
    </location>
    <ligand>
        <name>ATP</name>
        <dbReference type="ChEBI" id="CHEBI:30616"/>
    </ligand>
</feature>
<comment type="catalytic activity">
    <reaction evidence="10">
        <text>ATP + H2O = ADP + phosphate + H(+)</text>
        <dbReference type="Rhea" id="RHEA:13065"/>
        <dbReference type="ChEBI" id="CHEBI:15377"/>
        <dbReference type="ChEBI" id="CHEBI:15378"/>
        <dbReference type="ChEBI" id="CHEBI:30616"/>
        <dbReference type="ChEBI" id="CHEBI:43474"/>
        <dbReference type="ChEBI" id="CHEBI:456216"/>
    </reaction>
</comment>
<comment type="similarity">
    <text evidence="10">Belongs to the adenylate kinase family. AK6 subfamily.</text>
</comment>
<evidence type="ECO:0000256" key="1">
    <source>
        <dbReference type="ARBA" id="ARBA00000582"/>
    </source>
</evidence>
<comment type="subunit">
    <text evidence="10">Monomer and homodimer. Interacts with small ribosomal subunit protein uS11. Not a structural component of 43S pre-ribosomes, but transiently interacts with them by binding to uS11.</text>
</comment>
<sequence>MGKNKPTMDRDLPNILITGTPGTGKSHIAKKLSEALDMQWIDVSKYAIENGCIEESDDEYNCPVLDEDKLLDLMEPIMCQGGKIVDYHCNELFPERWFDIVFVLRTDNKILYDRLVARGYSGKKLEDNVSCEIMQVILQEAQESYHHEIVHELDSNTLDQADTSVERILLWFNNWLKDNKKNEDNK</sequence>
<feature type="region of interest" description="LID" evidence="10">
    <location>
        <begin position="117"/>
        <end position="127"/>
    </location>
</feature>
<keyword evidence="4 10" id="KW-0698">rRNA processing</keyword>
<name>A0A6H5IMH0_9HYME</name>
<feature type="region of interest" description="NMPbind" evidence="10">
    <location>
        <begin position="42"/>
        <end position="65"/>
    </location>
</feature>
<keyword evidence="9 10" id="KW-0539">Nucleus</keyword>
<evidence type="ECO:0000313" key="12">
    <source>
        <dbReference type="Proteomes" id="UP000479190"/>
    </source>
</evidence>
<evidence type="ECO:0000256" key="4">
    <source>
        <dbReference type="ARBA" id="ARBA00022552"/>
    </source>
</evidence>
<keyword evidence="5 10" id="KW-0808">Transferase</keyword>